<comment type="caution">
    <text evidence="3">The sequence shown here is derived from an EMBL/GenBank/DDBJ whole genome shotgun (WGS) entry which is preliminary data.</text>
</comment>
<sequence>MWCVLTSLTFFSIFLKMYSVESLIGTNTTSQYEHNISYIQDCGFDNNIELIEDLTTALKAGLNINETCICNPGLLRLPKDHWLVSFKIYWSADIWACTFSQVPGGSWYEWWRGRQGYALAVIHISDKASKLQVVSQWLVRSTNMEDARLFRDDKGNIRMMFNRHFKALDPPLRVSQHIVEVLVDKESFNISVTNEQDLIYLEQKIKEKNWIPWEGSSLTTYPNYPHFTPHSVLDWGSYNTPKMQLSLASSSPVSPMMNLMKDWAGWFRLSGGTPGVRLNSSTYVAVGHAVGDLSCFHQVKVSNARKLHDNRVAQQSGDGTKDGSSKERARIEGLKRRKHLKESKPRDAGNQQSAGRRGGESTTDFSDSTLGRSGVLHLARQLQQEGDPPGVQNYKDDGILLNSHACNASFPAPKQSEVWWEHHYVGHKIPHHHRFWDYFFYIYTWSANPPYQITHISHAFIPNDIHDHRGVYFPCGLQKVPGGVDMASLKLAYGAGDDRVMTLTITSKMLQEYLMPIETISKDTYKFCVAGRNSKVGVHTYT</sequence>
<reference evidence="3 4" key="1">
    <citation type="submission" date="2017-08" db="EMBL/GenBank/DDBJ databases">
        <title>Acidophilic green algal genome provides insights into adaptation to an acidic environment.</title>
        <authorList>
            <person name="Hirooka S."/>
            <person name="Hirose Y."/>
            <person name="Kanesaki Y."/>
            <person name="Higuchi S."/>
            <person name="Fujiwara T."/>
            <person name="Onuma R."/>
            <person name="Era A."/>
            <person name="Ohbayashi R."/>
            <person name="Uzuka A."/>
            <person name="Nozaki H."/>
            <person name="Yoshikawa H."/>
            <person name="Miyagishima S.Y."/>
        </authorList>
    </citation>
    <scope>NUCLEOTIDE SEQUENCE [LARGE SCALE GENOMIC DNA]</scope>
    <source>
        <strain evidence="3 4">NIES-2499</strain>
    </source>
</reference>
<feature type="signal peptide" evidence="2">
    <location>
        <begin position="1"/>
        <end position="19"/>
    </location>
</feature>
<name>A0A250WPY6_9CHLO</name>
<gene>
    <name evidence="3" type="ORF">CEUSTIGMA_g338.t1</name>
</gene>
<keyword evidence="2" id="KW-0732">Signal</keyword>
<evidence type="ECO:0000313" key="3">
    <source>
        <dbReference type="EMBL" id="GAX72883.1"/>
    </source>
</evidence>
<dbReference type="EMBL" id="BEGY01000001">
    <property type="protein sequence ID" value="GAX72883.1"/>
    <property type="molecule type" value="Genomic_DNA"/>
</dbReference>
<evidence type="ECO:0000256" key="1">
    <source>
        <dbReference type="SAM" id="MobiDB-lite"/>
    </source>
</evidence>
<dbReference type="OrthoDB" id="522901at2759"/>
<keyword evidence="4" id="KW-1185">Reference proteome</keyword>
<evidence type="ECO:0000256" key="2">
    <source>
        <dbReference type="SAM" id="SignalP"/>
    </source>
</evidence>
<feature type="compositionally biased region" description="Basic and acidic residues" evidence="1">
    <location>
        <begin position="319"/>
        <end position="334"/>
    </location>
</feature>
<proteinExistence type="predicted"/>
<feature type="region of interest" description="Disordered" evidence="1">
    <location>
        <begin position="307"/>
        <end position="370"/>
    </location>
</feature>
<feature type="compositionally biased region" description="Polar residues" evidence="1">
    <location>
        <begin position="349"/>
        <end position="370"/>
    </location>
</feature>
<dbReference type="Proteomes" id="UP000232323">
    <property type="component" value="Unassembled WGS sequence"/>
</dbReference>
<organism evidence="3 4">
    <name type="scientific">Chlamydomonas eustigma</name>
    <dbReference type="NCBI Taxonomy" id="1157962"/>
    <lineage>
        <taxon>Eukaryota</taxon>
        <taxon>Viridiplantae</taxon>
        <taxon>Chlorophyta</taxon>
        <taxon>core chlorophytes</taxon>
        <taxon>Chlorophyceae</taxon>
        <taxon>CS clade</taxon>
        <taxon>Chlamydomonadales</taxon>
        <taxon>Chlamydomonadaceae</taxon>
        <taxon>Chlamydomonas</taxon>
    </lineage>
</organism>
<protein>
    <submittedName>
        <fullName evidence="3">Uncharacterized protein</fullName>
    </submittedName>
</protein>
<evidence type="ECO:0000313" key="4">
    <source>
        <dbReference type="Proteomes" id="UP000232323"/>
    </source>
</evidence>
<feature type="chain" id="PRO_5012738677" evidence="2">
    <location>
        <begin position="20"/>
        <end position="542"/>
    </location>
</feature>
<dbReference type="AlphaFoldDB" id="A0A250WPY6"/>
<accession>A0A250WPY6</accession>